<feature type="region of interest" description="Disordered" evidence="1">
    <location>
        <begin position="81"/>
        <end position="104"/>
    </location>
</feature>
<gene>
    <name evidence="2" type="ORF">Zmor_010366</name>
</gene>
<dbReference type="Proteomes" id="UP001168821">
    <property type="component" value="Unassembled WGS sequence"/>
</dbReference>
<comment type="caution">
    <text evidence="2">The sequence shown here is derived from an EMBL/GenBank/DDBJ whole genome shotgun (WGS) entry which is preliminary data.</text>
</comment>
<evidence type="ECO:0000313" key="3">
    <source>
        <dbReference type="Proteomes" id="UP001168821"/>
    </source>
</evidence>
<accession>A0AA38IP91</accession>
<proteinExistence type="predicted"/>
<organism evidence="2 3">
    <name type="scientific">Zophobas morio</name>
    <dbReference type="NCBI Taxonomy" id="2755281"/>
    <lineage>
        <taxon>Eukaryota</taxon>
        <taxon>Metazoa</taxon>
        <taxon>Ecdysozoa</taxon>
        <taxon>Arthropoda</taxon>
        <taxon>Hexapoda</taxon>
        <taxon>Insecta</taxon>
        <taxon>Pterygota</taxon>
        <taxon>Neoptera</taxon>
        <taxon>Endopterygota</taxon>
        <taxon>Coleoptera</taxon>
        <taxon>Polyphaga</taxon>
        <taxon>Cucujiformia</taxon>
        <taxon>Tenebrionidae</taxon>
        <taxon>Zophobas</taxon>
    </lineage>
</organism>
<name>A0AA38IP91_9CUCU</name>
<reference evidence="2" key="1">
    <citation type="journal article" date="2023" name="G3 (Bethesda)">
        <title>Whole genome assemblies of Zophobas morio and Tenebrio molitor.</title>
        <authorList>
            <person name="Kaur S."/>
            <person name="Stinson S.A."/>
            <person name="diCenzo G.C."/>
        </authorList>
    </citation>
    <scope>NUCLEOTIDE SEQUENCE</scope>
    <source>
        <strain evidence="2">QUZm001</strain>
    </source>
</reference>
<evidence type="ECO:0000313" key="2">
    <source>
        <dbReference type="EMBL" id="KAJ3658639.1"/>
    </source>
</evidence>
<dbReference type="EMBL" id="JALNTZ010000003">
    <property type="protein sequence ID" value="KAJ3658639.1"/>
    <property type="molecule type" value="Genomic_DNA"/>
</dbReference>
<evidence type="ECO:0000256" key="1">
    <source>
        <dbReference type="SAM" id="MobiDB-lite"/>
    </source>
</evidence>
<protein>
    <submittedName>
        <fullName evidence="2">Uncharacterized protein</fullName>
    </submittedName>
</protein>
<sequence length="181" mass="20715">MAPQTWKLDCNSSQFSQHCNKKKLFTVAVRTCFTFYRRQLRCLMTKVDIKRPNKHKTHDTTVPTYTHVPKNYDLITATGAPSHQQSLRHGTPKSSAQGTKTDDKKNAEILKKAPRCNFINNSINETNWNEIIPSKCIIKKVKTLCVAKLPLRIRIPFPFIRSLPLVLPQEKLAKSPTIMNS</sequence>
<feature type="compositionally biased region" description="Polar residues" evidence="1">
    <location>
        <begin position="81"/>
        <end position="99"/>
    </location>
</feature>
<keyword evidence="3" id="KW-1185">Reference proteome</keyword>
<dbReference type="AlphaFoldDB" id="A0AA38IP91"/>